<sequence length="555" mass="62721">MSYIKNIKIRNFRGIKELSQDFGNEKFIVLIGRGDSGKTTILSAIYAALSPSWNMAFSDLDFYNQDTYQPINIELTLKELPDVLIKESKYGLYIQNDLDEDVKNEDLSIIINLTVDETLEPHWVVKAREGSDIDDKPISAMDRALLAVNYITDYADNQFAYNRQSPLYTLTKTRLEDGHTIERVKSELIRSMTSSIKPEQLALLNTPLESLKITAEKLGLNVSDLCVQIDIKENPYTGNSIALHNDSLPYRLHGKGSKRLMSIAIQSELTKQGGIVMVDELEQGLEPDRIITLVRILKCTTNGQVFITTHSLNVILEAEWNNLFVVNKGAKTLSIVDESLNACRRSNPQAFFAKKIICCEGKTEIGFIRAVDTWIQRKYKTSLSAQGVVVVNAEGGSKMYTYAIMLKALGFITSVFADDDKPEELKRYKEDAENKKVKLFLCESGNCLERQIMEDLPWDEIQTIINCPQDGFPYQNIQLPEGFEEKIKGASDAETKDEIRSEIVALAIKKNKEWFKHIPGGEFLGTVFCDSYDNIDSNACLKQNINSLLNWCNIL</sequence>
<dbReference type="InterPro" id="IPR034139">
    <property type="entry name" value="TOPRIM_OLD"/>
</dbReference>
<protein>
    <submittedName>
        <fullName evidence="3">DUF2813 domain-containing protein</fullName>
    </submittedName>
</protein>
<name>A0A3E4MIV1_9BACT</name>
<dbReference type="Proteomes" id="UP000260862">
    <property type="component" value="Unassembled WGS sequence"/>
</dbReference>
<feature type="domain" description="OLD protein-like TOPRIM" evidence="2">
    <location>
        <begin position="351"/>
        <end position="420"/>
    </location>
</feature>
<dbReference type="EMBL" id="QSQT01000058">
    <property type="protein sequence ID" value="RGK49631.1"/>
    <property type="molecule type" value="Genomic_DNA"/>
</dbReference>
<dbReference type="Gene3D" id="3.40.50.300">
    <property type="entry name" value="P-loop containing nucleotide triphosphate hydrolases"/>
    <property type="match status" value="1"/>
</dbReference>
<dbReference type="SUPFAM" id="SSF52540">
    <property type="entry name" value="P-loop containing nucleoside triphosphate hydrolases"/>
    <property type="match status" value="1"/>
</dbReference>
<evidence type="ECO:0000259" key="1">
    <source>
        <dbReference type="Pfam" id="PF13175"/>
    </source>
</evidence>
<accession>A0A3E4MIV1</accession>
<keyword evidence="4" id="KW-1185">Reference proteome</keyword>
<dbReference type="InterPro" id="IPR027417">
    <property type="entry name" value="P-loop_NTPase"/>
</dbReference>
<feature type="domain" description="Endonuclease GajA/Old nuclease/RecF-like AAA" evidence="1">
    <location>
        <begin position="3"/>
        <end position="315"/>
    </location>
</feature>
<dbReference type="PANTHER" id="PTHR43581:SF4">
    <property type="entry name" value="ATP_GTP PHOSPHATASE"/>
    <property type="match status" value="1"/>
</dbReference>
<evidence type="ECO:0000313" key="4">
    <source>
        <dbReference type="Proteomes" id="UP000260862"/>
    </source>
</evidence>
<dbReference type="Pfam" id="PF20469">
    <property type="entry name" value="OLD-like_TOPRIM"/>
    <property type="match status" value="1"/>
</dbReference>
<gene>
    <name evidence="3" type="ORF">DXD04_16420</name>
</gene>
<evidence type="ECO:0000259" key="2">
    <source>
        <dbReference type="Pfam" id="PF20469"/>
    </source>
</evidence>
<dbReference type="Pfam" id="PF13175">
    <property type="entry name" value="AAA_15"/>
    <property type="match status" value="1"/>
</dbReference>
<proteinExistence type="predicted"/>
<dbReference type="InterPro" id="IPR041685">
    <property type="entry name" value="AAA_GajA/Old/RecF-like"/>
</dbReference>
<reference evidence="3 4" key="1">
    <citation type="submission" date="2018-08" db="EMBL/GenBank/DDBJ databases">
        <title>A genome reference for cultivated species of the human gut microbiota.</title>
        <authorList>
            <person name="Zou Y."/>
            <person name="Xue W."/>
            <person name="Luo G."/>
        </authorList>
    </citation>
    <scope>NUCLEOTIDE SEQUENCE [LARGE SCALE GENOMIC DNA]</scope>
    <source>
        <strain evidence="3 4">TF10-3AC</strain>
    </source>
</reference>
<dbReference type="InterPro" id="IPR051396">
    <property type="entry name" value="Bact_Antivir_Def_Nuclease"/>
</dbReference>
<dbReference type="RefSeq" id="WP_117674199.1">
    <property type="nucleotide sequence ID" value="NZ_CABOGR010000058.1"/>
</dbReference>
<dbReference type="AlphaFoldDB" id="A0A3E4MIV1"/>
<dbReference type="PANTHER" id="PTHR43581">
    <property type="entry name" value="ATP/GTP PHOSPHATASE"/>
    <property type="match status" value="1"/>
</dbReference>
<organism evidence="3 4">
    <name type="scientific">Phocaeicola plebeius</name>
    <dbReference type="NCBI Taxonomy" id="310297"/>
    <lineage>
        <taxon>Bacteria</taxon>
        <taxon>Pseudomonadati</taxon>
        <taxon>Bacteroidota</taxon>
        <taxon>Bacteroidia</taxon>
        <taxon>Bacteroidales</taxon>
        <taxon>Bacteroidaceae</taxon>
        <taxon>Phocaeicola</taxon>
    </lineage>
</organism>
<evidence type="ECO:0000313" key="3">
    <source>
        <dbReference type="EMBL" id="RGK49631.1"/>
    </source>
</evidence>
<comment type="caution">
    <text evidence="3">The sequence shown here is derived from an EMBL/GenBank/DDBJ whole genome shotgun (WGS) entry which is preliminary data.</text>
</comment>